<evidence type="ECO:0000313" key="1">
    <source>
        <dbReference type="EMBL" id="DAF50300.1"/>
    </source>
</evidence>
<organism evidence="1">
    <name type="scientific">Siphoviridae sp. ctBCr48</name>
    <dbReference type="NCBI Taxonomy" id="2827802"/>
    <lineage>
        <taxon>Viruses</taxon>
        <taxon>Duplodnaviria</taxon>
        <taxon>Heunggongvirae</taxon>
        <taxon>Uroviricota</taxon>
        <taxon>Caudoviricetes</taxon>
    </lineage>
</organism>
<accession>A0A8S5SGX9</accession>
<proteinExistence type="predicted"/>
<sequence length="96" mass="11070">MGGKKTVIWIVSKEGTLTNYGEITTYRDRCDYVILIYNGKIFNFQYSDSSSRSIAFTNDYVELENGKSYLVTEQCSVNTKNKIDYFSARYELTVNS</sequence>
<protein>
    <submittedName>
        <fullName evidence="1">Uncharacterized protein</fullName>
    </submittedName>
</protein>
<dbReference type="EMBL" id="BK032595">
    <property type="protein sequence ID" value="DAF50300.1"/>
    <property type="molecule type" value="Genomic_DNA"/>
</dbReference>
<name>A0A8S5SGX9_9CAUD</name>
<reference evidence="1" key="1">
    <citation type="journal article" date="2021" name="Proc. Natl. Acad. Sci. U.S.A.">
        <title>A Catalog of Tens of Thousands of Viruses from Human Metagenomes Reveals Hidden Associations with Chronic Diseases.</title>
        <authorList>
            <person name="Tisza M.J."/>
            <person name="Buck C.B."/>
        </authorList>
    </citation>
    <scope>NUCLEOTIDE SEQUENCE</scope>
    <source>
        <strain evidence="1">CtBCr48</strain>
    </source>
</reference>